<organism evidence="2 3">
    <name type="scientific">Lentilactobacillus buchneri subsp. silagei CD034</name>
    <dbReference type="NCBI Taxonomy" id="1071400"/>
    <lineage>
        <taxon>Bacteria</taxon>
        <taxon>Bacillati</taxon>
        <taxon>Bacillota</taxon>
        <taxon>Bacilli</taxon>
        <taxon>Lactobacillales</taxon>
        <taxon>Lactobacillaceae</taxon>
        <taxon>Lentilactobacillus</taxon>
        <taxon>Lentilactobacillus buchneri subsp. silagei</taxon>
    </lineage>
</organism>
<dbReference type="EMBL" id="CP003043">
    <property type="protein sequence ID" value="AFR99979.1"/>
    <property type="molecule type" value="Genomic_DNA"/>
</dbReference>
<evidence type="ECO:0000313" key="2">
    <source>
        <dbReference type="EMBL" id="AFR99979.1"/>
    </source>
</evidence>
<name>J9W4Q6_LENBU</name>
<feature type="transmembrane region" description="Helical" evidence="1">
    <location>
        <begin position="20"/>
        <end position="43"/>
    </location>
</feature>
<dbReference type="Proteomes" id="UP000007332">
    <property type="component" value="Chromosome"/>
</dbReference>
<keyword evidence="3" id="KW-1185">Reference proteome</keyword>
<accession>J9W4Q6</accession>
<keyword evidence="1" id="KW-1133">Transmembrane helix</keyword>
<keyword evidence="1" id="KW-0472">Membrane</keyword>
<dbReference type="STRING" id="1071400.LBUCD034_0933"/>
<dbReference type="AlphaFoldDB" id="J9W4Q6"/>
<evidence type="ECO:0000313" key="3">
    <source>
        <dbReference type="Proteomes" id="UP000007332"/>
    </source>
</evidence>
<gene>
    <name evidence="2" type="ORF">LBUCD034_0933</name>
</gene>
<evidence type="ECO:0000256" key="1">
    <source>
        <dbReference type="SAM" id="Phobius"/>
    </source>
</evidence>
<reference evidence="2 3" key="1">
    <citation type="journal article" date="2012" name="J. Biotechnol.">
        <title>Insights into the completely annotated genome of Lactobacillus buchneri CD034, a strain isolated from stable grass silage.</title>
        <authorList>
            <person name="Heinl S."/>
            <person name="Wibberg D."/>
            <person name="Eikmeyer F."/>
            <person name="Szczepanowski R."/>
            <person name="Blom J."/>
            <person name="Linke B."/>
            <person name="Goesmann A."/>
            <person name="Grabherr R."/>
            <person name="Schwab H."/>
            <person name="Puhler A."/>
            <person name="Schluter A."/>
        </authorList>
    </citation>
    <scope>NUCLEOTIDE SEQUENCE [LARGE SCALE GENOMIC DNA]</scope>
    <source>
        <strain evidence="2 3">CD034</strain>
    </source>
</reference>
<sequence length="62" mass="7551">MLAVFIFVFKHLIILHKFKVWIIFIKLWQPFWVFLLKFIVFGLSKKGTCLIAKYGYIIRFII</sequence>
<dbReference type="KEGG" id="lbn:LBUCD034_0933"/>
<proteinExistence type="predicted"/>
<protein>
    <submittedName>
        <fullName evidence="2">Uncharacterized protein</fullName>
    </submittedName>
</protein>
<keyword evidence="1" id="KW-0812">Transmembrane</keyword>
<dbReference type="HOGENOM" id="CLU_2898500_0_0_9"/>